<dbReference type="InterPro" id="IPR050678">
    <property type="entry name" value="DNA_Partitioning_ATPase"/>
</dbReference>
<dbReference type="SUPFAM" id="SSF52540">
    <property type="entry name" value="P-loop containing nucleoside triphosphate hydrolases"/>
    <property type="match status" value="1"/>
</dbReference>
<accession>A0A6J6TLQ6</accession>
<evidence type="ECO:0000313" key="2">
    <source>
        <dbReference type="EMBL" id="CAB4748038.1"/>
    </source>
</evidence>
<feature type="domain" description="AAA" evidence="1">
    <location>
        <begin position="12"/>
        <end position="187"/>
    </location>
</feature>
<name>A0A6J6TLQ6_9ZZZZ</name>
<dbReference type="EMBL" id="CAEZYW010000177">
    <property type="protein sequence ID" value="CAB4748038.1"/>
    <property type="molecule type" value="Genomic_DNA"/>
</dbReference>
<organism evidence="2">
    <name type="scientific">freshwater metagenome</name>
    <dbReference type="NCBI Taxonomy" id="449393"/>
    <lineage>
        <taxon>unclassified sequences</taxon>
        <taxon>metagenomes</taxon>
        <taxon>ecological metagenomes</taxon>
    </lineage>
</organism>
<dbReference type="Pfam" id="PF13614">
    <property type="entry name" value="AAA_31"/>
    <property type="match status" value="1"/>
</dbReference>
<protein>
    <submittedName>
        <fullName evidence="2">Unannotated protein</fullName>
    </submittedName>
</protein>
<dbReference type="Gene3D" id="3.40.50.300">
    <property type="entry name" value="P-loop containing nucleotide triphosphate hydrolases"/>
    <property type="match status" value="1"/>
</dbReference>
<gene>
    <name evidence="2" type="ORF">UFOPK2786_01140</name>
</gene>
<proteinExistence type="predicted"/>
<dbReference type="AlphaFoldDB" id="A0A6J6TLQ6"/>
<dbReference type="InterPro" id="IPR025669">
    <property type="entry name" value="AAA_dom"/>
</dbReference>
<dbReference type="CDD" id="cd02042">
    <property type="entry name" value="ParAB_family"/>
    <property type="match status" value="1"/>
</dbReference>
<reference evidence="2" key="1">
    <citation type="submission" date="2020-05" db="EMBL/GenBank/DDBJ databases">
        <authorList>
            <person name="Chiriac C."/>
            <person name="Salcher M."/>
            <person name="Ghai R."/>
            <person name="Kavagutti S V."/>
        </authorList>
    </citation>
    <scope>NUCLEOTIDE SEQUENCE</scope>
</reference>
<dbReference type="PANTHER" id="PTHR13696">
    <property type="entry name" value="P-LOOP CONTAINING NUCLEOSIDE TRIPHOSPHATE HYDROLASE"/>
    <property type="match status" value="1"/>
</dbReference>
<dbReference type="PANTHER" id="PTHR13696:SF99">
    <property type="entry name" value="COBYRINIC ACID AC-DIAMIDE SYNTHASE"/>
    <property type="match status" value="1"/>
</dbReference>
<sequence>MSDADPPTRSGRILAFANQKGGVAKTTSVVSLGAALVERGHRVLVADLDAQACATFCLGFDPEDLDRTLADVLLGANPRPASAVIVRSDDGVDLLPGALSLASADQVLAGRRGREYLVRDALEPLRADYDWILLDCSPSLGMMTINALTAADEVVIPLQCETLSHRGVGQLMETIDDVRRLTNPRLRVAGILPTLFDGRTTHARAVLADLPARYGVPVLPPISRSIRFAEAPATGRSILATARSSRGAQDYRDLAESLDQSVSAD</sequence>
<evidence type="ECO:0000259" key="1">
    <source>
        <dbReference type="Pfam" id="PF13614"/>
    </source>
</evidence>
<dbReference type="InterPro" id="IPR027417">
    <property type="entry name" value="P-loop_NTPase"/>
</dbReference>
<dbReference type="FunFam" id="3.40.50.300:FF:000285">
    <property type="entry name" value="Sporulation initiation inhibitor Soj"/>
    <property type="match status" value="1"/>
</dbReference>